<name>A0A8H5H4A3_9AGAR</name>
<comment type="caution">
    <text evidence="1">The sequence shown here is derived from an EMBL/GenBank/DDBJ whole genome shotgun (WGS) entry which is preliminary data.</text>
</comment>
<dbReference type="Proteomes" id="UP000565441">
    <property type="component" value="Unassembled WGS sequence"/>
</dbReference>
<gene>
    <name evidence="1" type="ORF">D9615_008673</name>
</gene>
<protein>
    <recommendedName>
        <fullName evidence="3">F-box domain-containing protein</fullName>
    </recommendedName>
</protein>
<organism evidence="1 2">
    <name type="scientific">Tricholomella constricta</name>
    <dbReference type="NCBI Taxonomy" id="117010"/>
    <lineage>
        <taxon>Eukaryota</taxon>
        <taxon>Fungi</taxon>
        <taxon>Dikarya</taxon>
        <taxon>Basidiomycota</taxon>
        <taxon>Agaricomycotina</taxon>
        <taxon>Agaricomycetes</taxon>
        <taxon>Agaricomycetidae</taxon>
        <taxon>Agaricales</taxon>
        <taxon>Tricholomatineae</taxon>
        <taxon>Lyophyllaceae</taxon>
        <taxon>Tricholomella</taxon>
    </lineage>
</organism>
<dbReference type="AlphaFoldDB" id="A0A8H5H4A3"/>
<evidence type="ECO:0000313" key="2">
    <source>
        <dbReference type="Proteomes" id="UP000565441"/>
    </source>
</evidence>
<dbReference type="OrthoDB" id="3069231at2759"/>
<dbReference type="SUPFAM" id="SSF52047">
    <property type="entry name" value="RNI-like"/>
    <property type="match status" value="1"/>
</dbReference>
<evidence type="ECO:0000313" key="1">
    <source>
        <dbReference type="EMBL" id="KAF5376442.1"/>
    </source>
</evidence>
<sequence length="399" mass="44475">MCSSMLPLELINMIIDELAGDKPALSACSLTSSSLREQAQKHLFSDIVLDLDTIDPSSSDDLHDILYSNPHLASFVVSLKVQFSQPSEWEFVIARHVALLNRFPRVRSVTLTSPTSGKDLWRIIQRNLRVALLTLIQQSTVESPLILEHQGSFPAQIISHCWQLKHLSMQRCLLQDSRYKPRMSTEIGRRPHSRQQGHLESLSVEIASDLLLTTLIQPTSSLSLSRLHTLDISDIEAGHIHALQKILDVASSLTWLELGIKYIPTNPADPANPMISLRALTRLEVLTLTCGVCYRPGLAAHLLHIIASLPAASRGIKTYLSLSLKVQAIGDSPRDYPEEWRLLDTTFTAMLAAGVLALLQVSVRTLHMSEDEVVNLEDLLRGLVARRCLYLVDRSNRSV</sequence>
<keyword evidence="2" id="KW-1185">Reference proteome</keyword>
<proteinExistence type="predicted"/>
<evidence type="ECO:0008006" key="3">
    <source>
        <dbReference type="Google" id="ProtNLM"/>
    </source>
</evidence>
<accession>A0A8H5H4A3</accession>
<reference evidence="1 2" key="1">
    <citation type="journal article" date="2020" name="ISME J.">
        <title>Uncovering the hidden diversity of litter-decomposition mechanisms in mushroom-forming fungi.</title>
        <authorList>
            <person name="Floudas D."/>
            <person name="Bentzer J."/>
            <person name="Ahren D."/>
            <person name="Johansson T."/>
            <person name="Persson P."/>
            <person name="Tunlid A."/>
        </authorList>
    </citation>
    <scope>NUCLEOTIDE SEQUENCE [LARGE SCALE GENOMIC DNA]</scope>
    <source>
        <strain evidence="1 2">CBS 661.87</strain>
    </source>
</reference>
<dbReference type="EMBL" id="JAACJP010000028">
    <property type="protein sequence ID" value="KAF5376442.1"/>
    <property type="molecule type" value="Genomic_DNA"/>
</dbReference>